<name>A0A1M7YUF6_9VIBR</name>
<dbReference type="InterPro" id="IPR005271">
    <property type="entry name" value="CmoA"/>
</dbReference>
<evidence type="ECO:0000313" key="6">
    <source>
        <dbReference type="EMBL" id="SHO56126.1"/>
    </source>
</evidence>
<feature type="domain" description="Methyltransferase" evidence="5">
    <location>
        <begin position="60"/>
        <end position="158"/>
    </location>
</feature>
<dbReference type="AlphaFoldDB" id="A0A1M7YUF6"/>
<keyword evidence="1 3" id="KW-0808">Transferase</keyword>
<feature type="binding site" evidence="3 4">
    <location>
        <begin position="89"/>
        <end position="90"/>
    </location>
    <ligand>
        <name>S-adenosyl-L-methionine</name>
        <dbReference type="ChEBI" id="CHEBI:59789"/>
    </ligand>
</feature>
<feature type="binding site" evidence="3 4">
    <location>
        <position position="39"/>
    </location>
    <ligand>
        <name>S-adenosyl-L-methionine</name>
        <dbReference type="ChEBI" id="CHEBI:59789"/>
    </ligand>
</feature>
<dbReference type="GO" id="GO:0032259">
    <property type="term" value="P:methylation"/>
    <property type="evidence" value="ECO:0007669"/>
    <property type="project" value="UniProtKB-KW"/>
</dbReference>
<dbReference type="Pfam" id="PF13649">
    <property type="entry name" value="Methyltransf_25"/>
    <property type="match status" value="1"/>
</dbReference>
<dbReference type="InterPro" id="IPR029063">
    <property type="entry name" value="SAM-dependent_MTases_sf"/>
</dbReference>
<keyword evidence="2 3" id="KW-0949">S-adenosyl-L-methionine</keyword>
<feature type="binding site" evidence="3 4">
    <location>
        <begin position="64"/>
        <end position="66"/>
    </location>
    <ligand>
        <name>S-adenosyl-L-methionine</name>
        <dbReference type="ChEBI" id="CHEBI:59789"/>
    </ligand>
</feature>
<sequence length="242" mass="27344">MSYKDTIFSAPIDKIGDFSFDARVAEVFPDMIQRSVPGYSNIISAIGMMAERFAQPHSNIYDLGCSLGAATLSVRRHIRHDGCQIIAVDNSQAMVERCRLHVDAYRADTPVDVVQADIREVSINNASVVILNFTLQFLPPDDRYQLLNQIYQGLNPGGVLILSEKFVFPDEEANELLIDLHHDFKRANGYSELEISQKRSAIENVLQPDSIETHKARFRDIGFSSFDVWFQCFNFGSMFAVK</sequence>
<evidence type="ECO:0000256" key="3">
    <source>
        <dbReference type="HAMAP-Rule" id="MF_01589"/>
    </source>
</evidence>
<dbReference type="NCBIfam" id="TIGR00740">
    <property type="entry name" value="carboxy-S-adenosyl-L-methionine synthase CmoA"/>
    <property type="match status" value="1"/>
</dbReference>
<feature type="binding site" evidence="3 4">
    <location>
        <position position="132"/>
    </location>
    <ligand>
        <name>S-adenosyl-L-methionine</name>
        <dbReference type="ChEBI" id="CHEBI:59789"/>
    </ligand>
</feature>
<dbReference type="PANTHER" id="PTHR43861:SF2">
    <property type="entry name" value="CARBOXY-S-ADENOSYL-L-METHIONINE SYNTHASE"/>
    <property type="match status" value="1"/>
</dbReference>
<dbReference type="InterPro" id="IPR041698">
    <property type="entry name" value="Methyltransf_25"/>
</dbReference>
<comment type="function">
    <text evidence="3">Catalyzes the conversion of S-adenosyl-L-methionine (SAM) to carboxy-S-adenosyl-L-methionine (Cx-SAM).</text>
</comment>
<keyword evidence="7" id="KW-1185">Reference proteome</keyword>
<reference evidence="7" key="1">
    <citation type="submission" date="2016-12" db="EMBL/GenBank/DDBJ databases">
        <authorList>
            <person name="Rodrigo-Torres L."/>
            <person name="Arahal R.D."/>
            <person name="Lucena T."/>
        </authorList>
    </citation>
    <scope>NUCLEOTIDE SEQUENCE [LARGE SCALE GENOMIC DNA]</scope>
</reference>
<dbReference type="HAMAP" id="MF_01589">
    <property type="entry name" value="Cx_SAM_synthase"/>
    <property type="match status" value="1"/>
</dbReference>
<dbReference type="PANTHER" id="PTHR43861">
    <property type="entry name" value="TRANS-ACONITATE 2-METHYLTRANSFERASE-RELATED"/>
    <property type="match status" value="1"/>
</dbReference>
<organism evidence="6 7">
    <name type="scientific">Vibrio quintilis</name>
    <dbReference type="NCBI Taxonomy" id="1117707"/>
    <lineage>
        <taxon>Bacteria</taxon>
        <taxon>Pseudomonadati</taxon>
        <taxon>Pseudomonadota</taxon>
        <taxon>Gammaproteobacteria</taxon>
        <taxon>Vibrionales</taxon>
        <taxon>Vibrionaceae</taxon>
        <taxon>Vibrio</taxon>
    </lineage>
</organism>
<evidence type="ECO:0000259" key="5">
    <source>
        <dbReference type="Pfam" id="PF13649"/>
    </source>
</evidence>
<gene>
    <name evidence="3 6" type="primary">cmoA</name>
    <name evidence="6" type="ORF">VQ7734_01889</name>
</gene>
<evidence type="ECO:0000256" key="4">
    <source>
        <dbReference type="PIRSR" id="PIRSR006325-1"/>
    </source>
</evidence>
<proteinExistence type="inferred from homology"/>
<evidence type="ECO:0000256" key="2">
    <source>
        <dbReference type="ARBA" id="ARBA00022691"/>
    </source>
</evidence>
<feature type="binding site" evidence="3 4">
    <location>
        <begin position="117"/>
        <end position="118"/>
    </location>
    <ligand>
        <name>S-adenosyl-L-methionine</name>
        <dbReference type="ChEBI" id="CHEBI:59789"/>
    </ligand>
</feature>
<dbReference type="RefSeq" id="WP_073581880.1">
    <property type="nucleotide sequence ID" value="NZ_AP024897.1"/>
</dbReference>
<dbReference type="PIRSF" id="PIRSF006325">
    <property type="entry name" value="MeTrfase_bac"/>
    <property type="match status" value="1"/>
</dbReference>
<dbReference type="GO" id="GO:0008168">
    <property type="term" value="F:methyltransferase activity"/>
    <property type="evidence" value="ECO:0007669"/>
    <property type="project" value="UniProtKB-KW"/>
</dbReference>
<dbReference type="GO" id="GO:0002098">
    <property type="term" value="P:tRNA wobble uridine modification"/>
    <property type="evidence" value="ECO:0007669"/>
    <property type="project" value="InterPro"/>
</dbReference>
<dbReference type="EC" id="2.1.3.-" evidence="3"/>
<comment type="subunit">
    <text evidence="3">Homodimer.</text>
</comment>
<dbReference type="NCBIfam" id="NF011995">
    <property type="entry name" value="PRK15451.1"/>
    <property type="match status" value="1"/>
</dbReference>
<comment type="catalytic activity">
    <reaction evidence="3">
        <text>prephenate + S-adenosyl-L-methionine = carboxy-S-adenosyl-L-methionine + 3-phenylpyruvate + H2O</text>
        <dbReference type="Rhea" id="RHEA:51692"/>
        <dbReference type="ChEBI" id="CHEBI:15377"/>
        <dbReference type="ChEBI" id="CHEBI:18005"/>
        <dbReference type="ChEBI" id="CHEBI:29934"/>
        <dbReference type="ChEBI" id="CHEBI:59789"/>
        <dbReference type="ChEBI" id="CHEBI:134278"/>
    </reaction>
</comment>
<feature type="binding site" evidence="3">
    <location>
        <position position="199"/>
    </location>
    <ligand>
        <name>S-adenosyl-L-methionine</name>
        <dbReference type="ChEBI" id="CHEBI:59789"/>
    </ligand>
</feature>
<dbReference type="SUPFAM" id="SSF53335">
    <property type="entry name" value="S-adenosyl-L-methionine-dependent methyltransferases"/>
    <property type="match status" value="1"/>
</dbReference>
<dbReference type="GO" id="GO:1904047">
    <property type="term" value="F:S-adenosyl-L-methionine binding"/>
    <property type="evidence" value="ECO:0007669"/>
    <property type="project" value="UniProtKB-UniRule"/>
</dbReference>
<dbReference type="Proteomes" id="UP000184600">
    <property type="component" value="Unassembled WGS sequence"/>
</dbReference>
<comment type="similarity">
    <text evidence="3">Belongs to the class I-like SAM-binding methyltransferase superfamily. Cx-SAM synthase family.</text>
</comment>
<dbReference type="EMBL" id="FRFG01000021">
    <property type="protein sequence ID" value="SHO56126.1"/>
    <property type="molecule type" value="Genomic_DNA"/>
</dbReference>
<dbReference type="STRING" id="1117707.VQ7734_01889"/>
<dbReference type="CDD" id="cd02440">
    <property type="entry name" value="AdoMet_MTases"/>
    <property type="match status" value="1"/>
</dbReference>
<accession>A0A1M7YUF6</accession>
<evidence type="ECO:0000313" key="7">
    <source>
        <dbReference type="Proteomes" id="UP000184600"/>
    </source>
</evidence>
<evidence type="ECO:0000256" key="1">
    <source>
        <dbReference type="ARBA" id="ARBA00022679"/>
    </source>
</evidence>
<keyword evidence="6" id="KW-0489">Methyltransferase</keyword>
<dbReference type="Gene3D" id="3.40.50.150">
    <property type="entry name" value="Vaccinia Virus protein VP39"/>
    <property type="match status" value="1"/>
</dbReference>
<dbReference type="OrthoDB" id="9779941at2"/>
<protein>
    <recommendedName>
        <fullName evidence="3">Carboxy-S-adenosyl-L-methionine synthase</fullName>
        <shortName evidence="3">Cx-SAM synthase</shortName>
        <ecNumber evidence="3">2.1.3.-</ecNumber>
    </recommendedName>
</protein>
<dbReference type="GO" id="GO:0016743">
    <property type="term" value="F:carboxyl- or carbamoyltransferase activity"/>
    <property type="evidence" value="ECO:0007669"/>
    <property type="project" value="UniProtKB-UniRule"/>
</dbReference>